<protein>
    <submittedName>
        <fullName evidence="1">Uncharacterized protein</fullName>
    </submittedName>
</protein>
<evidence type="ECO:0000313" key="2">
    <source>
        <dbReference type="Proteomes" id="UP000272503"/>
    </source>
</evidence>
<reference evidence="1 2" key="1">
    <citation type="submission" date="2018-10" db="EMBL/GenBank/DDBJ databases">
        <authorList>
            <person name="Li J."/>
        </authorList>
    </citation>
    <scope>NUCLEOTIDE SEQUENCE [LARGE SCALE GENOMIC DNA]</scope>
    <source>
        <strain evidence="1 2">IF 016277</strain>
    </source>
</reference>
<accession>A0A3L7ABG4</accession>
<gene>
    <name evidence="1" type="ORF">D9V32_02360</name>
</gene>
<dbReference type="EMBL" id="RCUX01000002">
    <property type="protein sequence ID" value="RLP77314.1"/>
    <property type="molecule type" value="Genomic_DNA"/>
</dbReference>
<name>A0A3L7ABG4_9MICO</name>
<sequence>MVLAITLSGCGSGANGRMSVSKADASGTDFTGTWGEEFRAGWNEAVTDLQRQILADGVVTDQELIASREPLIECLAARGVSITFNERGGSTTRSDERGVKPEEQAEIFGSCDEEVGVEVDLLYWQVKRNPENLDEPTIVAKCLVDKGIVAPGYSAQDYERDFEGEFPFPATDMVAGECLSNPLGVEY</sequence>
<dbReference type="Proteomes" id="UP000272503">
    <property type="component" value="Unassembled WGS sequence"/>
</dbReference>
<organism evidence="1 2">
    <name type="scientific">Mycetocola tolaasinivorans</name>
    <dbReference type="NCBI Taxonomy" id="76635"/>
    <lineage>
        <taxon>Bacteria</taxon>
        <taxon>Bacillati</taxon>
        <taxon>Actinomycetota</taxon>
        <taxon>Actinomycetes</taxon>
        <taxon>Micrococcales</taxon>
        <taxon>Microbacteriaceae</taxon>
        <taxon>Mycetocola</taxon>
    </lineage>
</organism>
<keyword evidence="2" id="KW-1185">Reference proteome</keyword>
<evidence type="ECO:0000313" key="1">
    <source>
        <dbReference type="EMBL" id="RLP77314.1"/>
    </source>
</evidence>
<proteinExistence type="predicted"/>
<comment type="caution">
    <text evidence="1">The sequence shown here is derived from an EMBL/GenBank/DDBJ whole genome shotgun (WGS) entry which is preliminary data.</text>
</comment>
<dbReference type="AlphaFoldDB" id="A0A3L7ABG4"/>